<protein>
    <recommendedName>
        <fullName evidence="5">2-oxoglutarate dehydrogenase</fullName>
    </recommendedName>
</protein>
<evidence type="ECO:0000313" key="3">
    <source>
        <dbReference type="EMBL" id="NYD54074.1"/>
    </source>
</evidence>
<dbReference type="InterPro" id="IPR046112">
    <property type="entry name" value="DUF6049"/>
</dbReference>
<keyword evidence="2" id="KW-1133">Transmembrane helix</keyword>
<keyword evidence="4" id="KW-1185">Reference proteome</keyword>
<proteinExistence type="predicted"/>
<evidence type="ECO:0008006" key="5">
    <source>
        <dbReference type="Google" id="ProtNLM"/>
    </source>
</evidence>
<keyword evidence="2" id="KW-0812">Transmembrane</keyword>
<organism evidence="3 4">
    <name type="scientific">Microbacterium pseudoresistens</name>
    <dbReference type="NCBI Taxonomy" id="640634"/>
    <lineage>
        <taxon>Bacteria</taxon>
        <taxon>Bacillati</taxon>
        <taxon>Actinomycetota</taxon>
        <taxon>Actinomycetes</taxon>
        <taxon>Micrococcales</taxon>
        <taxon>Microbacteriaceae</taxon>
        <taxon>Microbacterium</taxon>
    </lineage>
</organism>
<name>A0A7Y9EU96_9MICO</name>
<feature type="region of interest" description="Disordered" evidence="1">
    <location>
        <begin position="314"/>
        <end position="339"/>
    </location>
</feature>
<evidence type="ECO:0000256" key="2">
    <source>
        <dbReference type="SAM" id="Phobius"/>
    </source>
</evidence>
<feature type="transmembrane region" description="Helical" evidence="2">
    <location>
        <begin position="677"/>
        <end position="695"/>
    </location>
</feature>
<accession>A0A7Y9EU96</accession>
<dbReference type="Proteomes" id="UP000552045">
    <property type="component" value="Unassembled WGS sequence"/>
</dbReference>
<dbReference type="EMBL" id="JACCBH010000001">
    <property type="protein sequence ID" value="NYD54074.1"/>
    <property type="molecule type" value="Genomic_DNA"/>
</dbReference>
<keyword evidence="2" id="KW-0472">Membrane</keyword>
<reference evidence="3 4" key="1">
    <citation type="submission" date="2020-07" db="EMBL/GenBank/DDBJ databases">
        <title>Sequencing the genomes of 1000 actinobacteria strains.</title>
        <authorList>
            <person name="Klenk H.-P."/>
        </authorList>
    </citation>
    <scope>NUCLEOTIDE SEQUENCE [LARGE SCALE GENOMIC DNA]</scope>
    <source>
        <strain evidence="3 4">DSM 22185</strain>
    </source>
</reference>
<comment type="caution">
    <text evidence="3">The sequence shown here is derived from an EMBL/GenBank/DDBJ whole genome shotgun (WGS) entry which is preliminary data.</text>
</comment>
<evidence type="ECO:0000256" key="1">
    <source>
        <dbReference type="SAM" id="MobiDB-lite"/>
    </source>
</evidence>
<feature type="region of interest" description="Disordered" evidence="1">
    <location>
        <begin position="705"/>
        <end position="735"/>
    </location>
</feature>
<evidence type="ECO:0000313" key="4">
    <source>
        <dbReference type="Proteomes" id="UP000552045"/>
    </source>
</evidence>
<sequence length="735" mass="74060">MTANPPARRTRARRRRVARTLLAVVAVGAGVLGGAALPAAASPVSAAADPTPTPAAAAQAVTTTLVPDALGAYASGSPLSSTLTIDNTGSTELAAGTVRLELGRTALADRTAVRAWLEADTADAGDAHDVAPPVLAPLGLTDADAVAPQSTSSAIILVPAAEVGELAPGVYPLRATYTAAAADNGGAAVSSTASSVLVVGGSRPAVTTIVPITATPAGPLLTADELTALTGPRGALTTQLDAVTGTGAVLALDPLIPAAIRALGATAPGEATAWLDRLESLPNDRFALQAADADVAAQASAGLDTPLGLDTLDPLLNPQNFSADADQPAPSPSTAPSDVALPTVEQLTRMGAATWGMLWPRGDVSADDLTRLAAYNGEADRPAVTILPSTSFASGAGDAALSGRGEVGDAPVLVTDAAVSDALSRAAGAADPAPRGSALTEAAALLWFADPASPVLAGLDRDEARSGPGLSAAITAFGDARPAALAEALAAEPVALEVSSASAADRAEAVGRLLQDEQRIGEFATILDDPAQLTVRQRISGLRLLAVGANRTPEAFATALQDMHDTTLTTLDAVGLQPSNPILISANVDVPVWLRNDLPYPVHVRLHAEPSDARIDVQSETDVDGQPSGTTQLKVPIESRIASGEVDLEMRLTSLTGIAIGSPQVARLTVRAEWEGIGLNVLGAVAVLLIGGGILRTVLRRRRVASDDDDAQDAEHADNGIDGEVTTEQGPGAAG</sequence>
<dbReference type="AlphaFoldDB" id="A0A7Y9EU96"/>
<dbReference type="RefSeq" id="WP_179432104.1">
    <property type="nucleotide sequence ID" value="NZ_BAABLC010000001.1"/>
</dbReference>
<dbReference type="Pfam" id="PF19516">
    <property type="entry name" value="DUF6049"/>
    <property type="match status" value="1"/>
</dbReference>
<gene>
    <name evidence="3" type="ORF">BKA02_001129</name>
</gene>